<evidence type="ECO:0000256" key="2">
    <source>
        <dbReference type="SAM" id="Phobius"/>
    </source>
</evidence>
<evidence type="ECO:0000313" key="4">
    <source>
        <dbReference type="EMBL" id="CAC97552.1"/>
    </source>
</evidence>
<feature type="domain" description="YhaN AAA" evidence="3">
    <location>
        <begin position="1"/>
        <end position="204"/>
    </location>
</feature>
<dbReference type="PANTHER" id="PTHR41259">
    <property type="entry name" value="DOUBLE-STRAND BREAK REPAIR RAD50 ATPASE, PUTATIVE-RELATED"/>
    <property type="match status" value="1"/>
</dbReference>
<dbReference type="Proteomes" id="UP000002513">
    <property type="component" value="Chromosome"/>
</dbReference>
<name>Q929F2_LISIN</name>
<evidence type="ECO:0000259" key="3">
    <source>
        <dbReference type="Pfam" id="PF13514"/>
    </source>
</evidence>
<reference evidence="4 5" key="1">
    <citation type="journal article" date="2001" name="Science">
        <title>Comparative genomics of Listeria species.</title>
        <authorList>
            <person name="Glaser P."/>
            <person name="Frangeul L."/>
            <person name="Buchrieser C."/>
            <person name="Rusniok C."/>
            <person name="Amend A."/>
            <person name="Baquero F."/>
            <person name="Berche P."/>
            <person name="Bloecker H."/>
            <person name="Brandt P."/>
            <person name="Chakraborty T."/>
            <person name="Charbit A."/>
            <person name="Chetouani F."/>
            <person name="Couve E."/>
            <person name="de Daruvar A."/>
            <person name="Dehoux P."/>
            <person name="Domann E."/>
            <person name="Dominguez-Bernal G."/>
            <person name="Duchaud E."/>
            <person name="Durant L."/>
            <person name="Dussurget O."/>
            <person name="Entian K.-D."/>
            <person name="Fsihi H."/>
            <person name="Garcia-del Portillo F."/>
            <person name="Garrido P."/>
            <person name="Gautier L."/>
            <person name="Goebel W."/>
            <person name="Gomez-Lopez N."/>
            <person name="Hain T."/>
            <person name="Hauf J."/>
            <person name="Jackson D."/>
            <person name="Jones L.-M."/>
            <person name="Kaerst U."/>
            <person name="Kreft J."/>
            <person name="Kuhn M."/>
            <person name="Kunst F."/>
            <person name="Kurapkat G."/>
            <person name="Madueno E."/>
            <person name="Maitournam A."/>
            <person name="Mata Vicente J."/>
            <person name="Ng E."/>
            <person name="Nedjari H."/>
            <person name="Nordsiek G."/>
            <person name="Novella S."/>
            <person name="de Pablos B."/>
            <person name="Perez-Diaz J.-C."/>
            <person name="Purcell R."/>
            <person name="Remmel B."/>
            <person name="Rose M."/>
            <person name="Schlueter T."/>
            <person name="Simoes N."/>
            <person name="Tierrez A."/>
            <person name="Vazquez-Boland J.-A."/>
            <person name="Voss H."/>
            <person name="Wehland J."/>
            <person name="Cossart P."/>
        </authorList>
    </citation>
    <scope>NUCLEOTIDE SEQUENCE [LARGE SCALE GENOMIC DNA]</scope>
    <source>
        <strain evidence="5">ATCC BAA-680 / CLIP 11262</strain>
    </source>
</reference>
<dbReference type="PIR" id="AH1722">
    <property type="entry name" value="AH1722"/>
</dbReference>
<accession>Q929F2</accession>
<dbReference type="Gene3D" id="3.40.50.300">
    <property type="entry name" value="P-loop containing nucleotide triphosphate hydrolases"/>
    <property type="match status" value="2"/>
</dbReference>
<feature type="transmembrane region" description="Helical" evidence="2">
    <location>
        <begin position="452"/>
        <end position="470"/>
    </location>
</feature>
<dbReference type="Pfam" id="PF13514">
    <property type="entry name" value="AAA_27"/>
    <property type="match status" value="1"/>
</dbReference>
<keyword evidence="2" id="KW-0812">Transmembrane</keyword>
<keyword evidence="2" id="KW-0472">Membrane</keyword>
<dbReference type="HOGENOM" id="CLU_006135_1_0_9"/>
<feature type="coiled-coil region" evidence="1">
    <location>
        <begin position="197"/>
        <end position="234"/>
    </location>
</feature>
<dbReference type="AlphaFoldDB" id="Q929F2"/>
<dbReference type="InterPro" id="IPR027417">
    <property type="entry name" value="P-loop_NTPase"/>
</dbReference>
<gene>
    <name evidence="4" type="ordered locus">lin2324</name>
</gene>
<dbReference type="OrthoDB" id="9764467at2"/>
<protein>
    <submittedName>
        <fullName evidence="4">Lin2324 protein</fullName>
    </submittedName>
</protein>
<dbReference type="KEGG" id="lin:lin2324"/>
<keyword evidence="1" id="KW-0175">Coiled coil</keyword>
<dbReference type="EMBL" id="AL596171">
    <property type="protein sequence ID" value="CAC97552.1"/>
    <property type="molecule type" value="Genomic_DNA"/>
</dbReference>
<sequence length="908" mass="105806">MRITSIDIVGYGKWSDAHFNHISDFQVIFGENEAGKSTIMAFIHSILFGFPTRQQSIPRMEPKNGGPYGGRLTLEDTPMGKVIVERLKGKATGDVRIYYGDGQVAGEEKLTEIIGEIDRNTFEAIFSFDIHGLQNIHQWKKKEFERYLLATGTTGSDALLKTAEILQKKLEALFKPSGRNPAINQQLKKVKDSQLAFQEAKKQNAKYELLLVGKEEERARQTELQEEKTAIRVELDTLNTLLDLWPIYQEWKALSEKAVPLTEATFPPDGIIRLEHLQLREKEWQNQLIQLEERQKNLINKNNFEHTAFFAENEAEITYLIETYGAYNERELQQKSLEKEIKYYQTDAKQTPMKWTKELDQKVLRIKELEQINKQQQHDIQLELKLTQESEEKLQQKIDKIETNMWDNKRFQQEKEKINSKEKTPVTKSIVAVGIFLVALVVLVIFQSIWSVAVGIFLVALISVYLLVLTKTPAPSSNQQILAFLEQQKIRQEWQQLLSEMDIIASQIAQLEERQSRINKSQYDYQSELNHLFDTLAINELPDENWEAIVQTYKEHSEKNQLAAELTLKLEPLAEKQHSYQLRLEKLDAPIEPTNIEEKISFLRQGLLYYRNNLTENAKLAEKMEQVTMQLNLVKQDLLLVKKEKSDLLEQAKVDNEDEFRVAAMRVKQEQQWRERLILLEAQLEPDKRLALSQFSAQEVIKEKELQLEEKLRKIEFEQENIHASLAAKNHEIATLEEGGTFAALMQDFYSEKSKLQQMTREWTETKLALQILQETMRSLQEGKLPKTLALASDYFNHLTNGNYTKVYLQENRIQVESKQVVSFFPEELSQATKEQLYLAIRFALIDVIHKDFPLPIIIDDGFVHFDSARMVQMMQLLQKRKSTNQVIFFTCHQETRKYFSSEDIRVL</sequence>
<dbReference type="RefSeq" id="WP_010991128.1">
    <property type="nucleotide sequence ID" value="NC_003212.1"/>
</dbReference>
<evidence type="ECO:0000256" key="1">
    <source>
        <dbReference type="SAM" id="Coils"/>
    </source>
</evidence>
<proteinExistence type="predicted"/>
<dbReference type="STRING" id="272626.gene:17566686"/>
<dbReference type="InterPro" id="IPR038734">
    <property type="entry name" value="YhaN_AAA"/>
</dbReference>
<feature type="coiled-coil region" evidence="1">
    <location>
        <begin position="274"/>
        <end position="301"/>
    </location>
</feature>
<organism evidence="4 5">
    <name type="scientific">Listeria innocua serovar 6a (strain ATCC BAA-680 / CLIP 11262)</name>
    <dbReference type="NCBI Taxonomy" id="272626"/>
    <lineage>
        <taxon>Bacteria</taxon>
        <taxon>Bacillati</taxon>
        <taxon>Bacillota</taxon>
        <taxon>Bacilli</taxon>
        <taxon>Bacillales</taxon>
        <taxon>Listeriaceae</taxon>
        <taxon>Listeria</taxon>
    </lineage>
</organism>
<evidence type="ECO:0000313" key="5">
    <source>
        <dbReference type="Proteomes" id="UP000002513"/>
    </source>
</evidence>
<feature type="coiled-coil region" evidence="1">
    <location>
        <begin position="359"/>
        <end position="404"/>
    </location>
</feature>
<dbReference type="PANTHER" id="PTHR41259:SF1">
    <property type="entry name" value="DOUBLE-STRAND BREAK REPAIR RAD50 ATPASE, PUTATIVE-RELATED"/>
    <property type="match status" value="1"/>
</dbReference>
<dbReference type="eggNOG" id="COG4717">
    <property type="taxonomic scope" value="Bacteria"/>
</dbReference>
<feature type="transmembrane region" description="Helical" evidence="2">
    <location>
        <begin position="426"/>
        <end position="446"/>
    </location>
</feature>
<dbReference type="SUPFAM" id="SSF52540">
    <property type="entry name" value="P-loop containing nucleoside triphosphate hydrolases"/>
    <property type="match status" value="1"/>
</dbReference>
<keyword evidence="2" id="KW-1133">Transmembrane helix</keyword>